<protein>
    <submittedName>
        <fullName evidence="2">Uncharacterized protein</fullName>
    </submittedName>
</protein>
<name>A0AAJ2MUM7_STEMA</name>
<feature type="chain" id="PRO_5042475306" evidence="1">
    <location>
        <begin position="22"/>
        <end position="132"/>
    </location>
</feature>
<dbReference type="AlphaFoldDB" id="A0AAJ2MUM7"/>
<dbReference type="EMBL" id="JAVSKO010000005">
    <property type="protein sequence ID" value="MDT3468765.1"/>
    <property type="molecule type" value="Genomic_DNA"/>
</dbReference>
<evidence type="ECO:0000256" key="1">
    <source>
        <dbReference type="SAM" id="SignalP"/>
    </source>
</evidence>
<dbReference type="Proteomes" id="UP001251948">
    <property type="component" value="Unassembled WGS sequence"/>
</dbReference>
<accession>A0AAJ2MUM7</accession>
<feature type="signal peptide" evidence="1">
    <location>
        <begin position="1"/>
        <end position="21"/>
    </location>
</feature>
<comment type="caution">
    <text evidence="2">The sequence shown here is derived from an EMBL/GenBank/DDBJ whole genome shotgun (WGS) entry which is preliminary data.</text>
</comment>
<dbReference type="RefSeq" id="WP_312562499.1">
    <property type="nucleotide sequence ID" value="NZ_JAVSKO010000005.1"/>
</dbReference>
<keyword evidence="1" id="KW-0732">Signal</keyword>
<evidence type="ECO:0000313" key="3">
    <source>
        <dbReference type="Proteomes" id="UP001251948"/>
    </source>
</evidence>
<sequence>MKGRIALWAVGIGVTSFSAYAQTVTLPPVKVTAPRMGGGQFSCHGTACSSAVNQESFAAHQRFLEENARYPDEPPEFDQVRVPYAAATAVAGDLGDARSAALLQAYSNKVGAMDSDAVMSSYKSMQSTAGLK</sequence>
<organism evidence="2 3">
    <name type="scientific">Stenotrophomonas maltophilia</name>
    <name type="common">Pseudomonas maltophilia</name>
    <name type="synonym">Xanthomonas maltophilia</name>
    <dbReference type="NCBI Taxonomy" id="40324"/>
    <lineage>
        <taxon>Bacteria</taxon>
        <taxon>Pseudomonadati</taxon>
        <taxon>Pseudomonadota</taxon>
        <taxon>Gammaproteobacteria</taxon>
        <taxon>Lysobacterales</taxon>
        <taxon>Lysobacteraceae</taxon>
        <taxon>Stenotrophomonas</taxon>
        <taxon>Stenotrophomonas maltophilia group</taxon>
    </lineage>
</organism>
<gene>
    <name evidence="2" type="ORF">ROV92_12290</name>
</gene>
<evidence type="ECO:0000313" key="2">
    <source>
        <dbReference type="EMBL" id="MDT3468765.1"/>
    </source>
</evidence>
<reference evidence="2" key="1">
    <citation type="submission" date="2023-07" db="EMBL/GenBank/DDBJ databases">
        <title>Comparative genomics of clinical Stenotrophomonas maltophilia isolates reveals regions of diversity which correlate with colonization and persistence in vivo.</title>
        <authorList>
            <person name="Mcdaniel M.S."/>
            <person name="Swords W.E."/>
            <person name="Sumpter N.A."/>
            <person name="Lindgren N.R."/>
            <person name="Billiot C.E."/>
        </authorList>
    </citation>
    <scope>NUCLEOTIDE SEQUENCE</scope>
    <source>
        <strain evidence="2">Ism4</strain>
    </source>
</reference>
<proteinExistence type="predicted"/>